<proteinExistence type="predicted"/>
<dbReference type="WBParaSite" id="sdigi.contig3.g473.t1">
    <property type="protein sequence ID" value="sdigi.contig3.g473.t1"/>
    <property type="gene ID" value="sdigi.contig3.g473"/>
</dbReference>
<dbReference type="Proteomes" id="UP000887581">
    <property type="component" value="Unplaced"/>
</dbReference>
<organism evidence="1 2">
    <name type="scientific">Setaria digitata</name>
    <dbReference type="NCBI Taxonomy" id="48799"/>
    <lineage>
        <taxon>Eukaryota</taxon>
        <taxon>Metazoa</taxon>
        <taxon>Ecdysozoa</taxon>
        <taxon>Nematoda</taxon>
        <taxon>Chromadorea</taxon>
        <taxon>Rhabditida</taxon>
        <taxon>Spirurina</taxon>
        <taxon>Spiruromorpha</taxon>
        <taxon>Filarioidea</taxon>
        <taxon>Setariidae</taxon>
        <taxon>Setaria</taxon>
    </lineage>
</organism>
<name>A0A915PWA0_9BILA</name>
<evidence type="ECO:0000313" key="2">
    <source>
        <dbReference type="WBParaSite" id="sdigi.contig3.g473.t1"/>
    </source>
</evidence>
<keyword evidence="1" id="KW-1185">Reference proteome</keyword>
<reference evidence="2" key="1">
    <citation type="submission" date="2022-11" db="UniProtKB">
        <authorList>
            <consortium name="WormBaseParasite"/>
        </authorList>
    </citation>
    <scope>IDENTIFICATION</scope>
</reference>
<sequence>MIHLKKKQKKIFKGKDLPSNAQKRIFEGKMTIQKRKGFSFEKRKAIRSRENGLESQREGRGFLMDYYRDGWKRRSCADESEKCLQILDMKEKGTQMEKGFVF</sequence>
<accession>A0A915PWA0</accession>
<dbReference type="AlphaFoldDB" id="A0A915PWA0"/>
<protein>
    <submittedName>
        <fullName evidence="2">Uncharacterized protein</fullName>
    </submittedName>
</protein>
<evidence type="ECO:0000313" key="1">
    <source>
        <dbReference type="Proteomes" id="UP000887581"/>
    </source>
</evidence>